<dbReference type="PRINTS" id="PR00352">
    <property type="entry name" value="3FE4SFRDOXIN"/>
</dbReference>
<dbReference type="RefSeq" id="WP_344966800.1">
    <property type="nucleotide sequence ID" value="NZ_BAAAVI010000001.1"/>
</dbReference>
<dbReference type="Gene3D" id="3.30.70.20">
    <property type="match status" value="1"/>
</dbReference>
<keyword evidence="7" id="KW-0003">3Fe-4S</keyword>
<accession>A0ABP6I582</accession>
<feature type="compositionally biased region" description="Gly residues" evidence="9">
    <location>
        <begin position="65"/>
        <end position="83"/>
    </location>
</feature>
<evidence type="ECO:0000256" key="4">
    <source>
        <dbReference type="ARBA" id="ARBA00022982"/>
    </source>
</evidence>
<feature type="region of interest" description="Disordered" evidence="9">
    <location>
        <begin position="59"/>
        <end position="89"/>
    </location>
</feature>
<evidence type="ECO:0000256" key="1">
    <source>
        <dbReference type="ARBA" id="ARBA00001927"/>
    </source>
</evidence>
<evidence type="ECO:0000256" key="2">
    <source>
        <dbReference type="ARBA" id="ARBA00022448"/>
    </source>
</evidence>
<proteinExistence type="predicted"/>
<evidence type="ECO:0000256" key="3">
    <source>
        <dbReference type="ARBA" id="ARBA00022723"/>
    </source>
</evidence>
<evidence type="ECO:0000256" key="7">
    <source>
        <dbReference type="ARBA" id="ARBA00023291"/>
    </source>
</evidence>
<keyword evidence="6 8" id="KW-0411">Iron-sulfur</keyword>
<dbReference type="InterPro" id="IPR051269">
    <property type="entry name" value="Fe-S_cluster_ET"/>
</dbReference>
<evidence type="ECO:0000256" key="9">
    <source>
        <dbReference type="SAM" id="MobiDB-lite"/>
    </source>
</evidence>
<evidence type="ECO:0000256" key="5">
    <source>
        <dbReference type="ARBA" id="ARBA00023004"/>
    </source>
</evidence>
<dbReference type="SUPFAM" id="SSF54862">
    <property type="entry name" value="4Fe-4S ferredoxins"/>
    <property type="match status" value="1"/>
</dbReference>
<dbReference type="EMBL" id="BAAAVI010000001">
    <property type="protein sequence ID" value="GAA2845794.1"/>
    <property type="molecule type" value="Genomic_DNA"/>
</dbReference>
<dbReference type="InterPro" id="IPR001080">
    <property type="entry name" value="3Fe4S_ferredoxin"/>
</dbReference>
<keyword evidence="4 8" id="KW-0249">Electron transport</keyword>
<keyword evidence="11" id="KW-1185">Reference proteome</keyword>
<dbReference type="Proteomes" id="UP001500831">
    <property type="component" value="Unassembled WGS sequence"/>
</dbReference>
<keyword evidence="5 8" id="KW-0408">Iron</keyword>
<dbReference type="PANTHER" id="PTHR36923:SF3">
    <property type="entry name" value="FERREDOXIN"/>
    <property type="match status" value="1"/>
</dbReference>
<evidence type="ECO:0000256" key="6">
    <source>
        <dbReference type="ARBA" id="ARBA00023014"/>
    </source>
</evidence>
<dbReference type="Pfam" id="PF13370">
    <property type="entry name" value="Fer4_13"/>
    <property type="match status" value="1"/>
</dbReference>
<organism evidence="10 11">
    <name type="scientific">Streptosporangium fragile</name>
    <dbReference type="NCBI Taxonomy" id="46186"/>
    <lineage>
        <taxon>Bacteria</taxon>
        <taxon>Bacillati</taxon>
        <taxon>Actinomycetota</taxon>
        <taxon>Actinomycetes</taxon>
        <taxon>Streptosporangiales</taxon>
        <taxon>Streptosporangiaceae</taxon>
        <taxon>Streptosporangium</taxon>
    </lineage>
</organism>
<keyword evidence="2 8" id="KW-0813">Transport</keyword>
<evidence type="ECO:0000313" key="11">
    <source>
        <dbReference type="Proteomes" id="UP001500831"/>
    </source>
</evidence>
<keyword evidence="3 8" id="KW-0479">Metal-binding</keyword>
<comment type="caution">
    <text evidence="10">The sequence shown here is derived from an EMBL/GenBank/DDBJ whole genome shotgun (WGS) entry which is preliminary data.</text>
</comment>
<comment type="cofactor">
    <cofactor evidence="1">
        <name>[3Fe-4S] cluster</name>
        <dbReference type="ChEBI" id="CHEBI:21137"/>
    </cofactor>
</comment>
<evidence type="ECO:0000313" key="10">
    <source>
        <dbReference type="EMBL" id="GAA2845794.1"/>
    </source>
</evidence>
<comment type="function">
    <text evidence="8">Ferredoxins are iron-sulfur proteins that transfer electrons in a wide variety of metabolic reactions.</text>
</comment>
<gene>
    <name evidence="10" type="ORF">GCM10010517_02310</name>
</gene>
<sequence>MKVTTDTSVCIGAGMCALTAPAVFDQSEEDGTVVLLDETPPPELHAAVRQAERLCPSGAITVLGPDGGGTGTTGGPGPGGAAGAAGPHP</sequence>
<evidence type="ECO:0000256" key="8">
    <source>
        <dbReference type="RuleBase" id="RU368020"/>
    </source>
</evidence>
<protein>
    <recommendedName>
        <fullName evidence="8">Ferredoxin</fullName>
    </recommendedName>
</protein>
<dbReference type="PANTHER" id="PTHR36923">
    <property type="entry name" value="FERREDOXIN"/>
    <property type="match status" value="1"/>
</dbReference>
<reference evidence="11" key="1">
    <citation type="journal article" date="2019" name="Int. J. Syst. Evol. Microbiol.">
        <title>The Global Catalogue of Microorganisms (GCM) 10K type strain sequencing project: providing services to taxonomists for standard genome sequencing and annotation.</title>
        <authorList>
            <consortium name="The Broad Institute Genomics Platform"/>
            <consortium name="The Broad Institute Genome Sequencing Center for Infectious Disease"/>
            <person name="Wu L."/>
            <person name="Ma J."/>
        </authorList>
    </citation>
    <scope>NUCLEOTIDE SEQUENCE [LARGE SCALE GENOMIC DNA]</scope>
    <source>
        <strain evidence="11">JCM 6242</strain>
    </source>
</reference>
<name>A0ABP6I582_9ACTN</name>